<evidence type="ECO:0000313" key="2">
    <source>
        <dbReference type="Proteomes" id="UP000199598"/>
    </source>
</evidence>
<proteinExistence type="predicted"/>
<dbReference type="Gene3D" id="3.30.1460.10">
    <property type="match status" value="1"/>
</dbReference>
<dbReference type="RefSeq" id="WP_093523597.1">
    <property type="nucleotide sequence ID" value="NZ_FOSK01000017.1"/>
</dbReference>
<dbReference type="SUPFAM" id="SSF69635">
    <property type="entry name" value="Type III secretory system chaperone-like"/>
    <property type="match status" value="1"/>
</dbReference>
<dbReference type="Proteomes" id="UP000199598">
    <property type="component" value="Unassembled WGS sequence"/>
</dbReference>
<sequence>MASNNVNFHHLMKDLMRQYLINEYEENEVYQVDVDGSLSMYFVGNERDYIKLLVRVDREAIHESLSDSNMLKLNLPDQSGHPIIVGQGDDDSVVLWSRIALSGLSLPDLLESVETLGSAASAITAQN</sequence>
<dbReference type="CDD" id="cd17025">
    <property type="entry name" value="T3SC_IA_ShcF-like"/>
    <property type="match status" value="1"/>
</dbReference>
<protein>
    <submittedName>
        <fullName evidence="1">Tir chaperone protein (CesT) family protein</fullName>
    </submittedName>
</protein>
<evidence type="ECO:0000313" key="1">
    <source>
        <dbReference type="EMBL" id="SFL12329.1"/>
    </source>
</evidence>
<name>A0A1I4F446_9HYPH</name>
<comment type="caution">
    <text evidence="1">The sequence shown here is derived from an EMBL/GenBank/DDBJ whole genome shotgun (WGS) entry which is preliminary data.</text>
</comment>
<dbReference type="EMBL" id="FOSK01000017">
    <property type="protein sequence ID" value="SFL12329.1"/>
    <property type="molecule type" value="Genomic_DNA"/>
</dbReference>
<keyword evidence="2" id="KW-1185">Reference proteome</keyword>
<gene>
    <name evidence="1" type="ORF">SAMN04488518_11757</name>
</gene>
<dbReference type="Pfam" id="PF05932">
    <property type="entry name" value="CesT"/>
    <property type="match status" value="1"/>
</dbReference>
<reference evidence="1 2" key="1">
    <citation type="submission" date="2016-10" db="EMBL/GenBank/DDBJ databases">
        <authorList>
            <person name="Varghese N."/>
            <person name="Submissions S."/>
        </authorList>
    </citation>
    <scope>NUCLEOTIDE SEQUENCE [LARGE SCALE GENOMIC DNA]</scope>
    <source>
        <strain evidence="1 2">DSM 16392</strain>
    </source>
</reference>
<organism evidence="1 2">
    <name type="scientific">Pseudovibrio ascidiaceicola</name>
    <dbReference type="NCBI Taxonomy" id="285279"/>
    <lineage>
        <taxon>Bacteria</taxon>
        <taxon>Pseudomonadati</taxon>
        <taxon>Pseudomonadota</taxon>
        <taxon>Alphaproteobacteria</taxon>
        <taxon>Hyphomicrobiales</taxon>
        <taxon>Stappiaceae</taxon>
        <taxon>Pseudovibrio</taxon>
    </lineage>
</organism>
<accession>A0A1I4F446</accession>
<dbReference type="InterPro" id="IPR010261">
    <property type="entry name" value="Tir_chaperone"/>
</dbReference>